<evidence type="ECO:0000256" key="1">
    <source>
        <dbReference type="SAM" id="MobiDB-lite"/>
    </source>
</evidence>
<accession>A0A4C1W697</accession>
<feature type="compositionally biased region" description="Low complexity" evidence="1">
    <location>
        <begin position="8"/>
        <end position="19"/>
    </location>
</feature>
<gene>
    <name evidence="2" type="ORF">EVAR_35952_1</name>
</gene>
<comment type="caution">
    <text evidence="2">The sequence shown here is derived from an EMBL/GenBank/DDBJ whole genome shotgun (WGS) entry which is preliminary data.</text>
</comment>
<protein>
    <submittedName>
        <fullName evidence="2">Uncharacterized protein</fullName>
    </submittedName>
</protein>
<name>A0A4C1W697_EUMVA</name>
<keyword evidence="3" id="KW-1185">Reference proteome</keyword>
<evidence type="ECO:0000313" key="2">
    <source>
        <dbReference type="EMBL" id="GBP45684.1"/>
    </source>
</evidence>
<dbReference type="Proteomes" id="UP000299102">
    <property type="component" value="Unassembled WGS sequence"/>
</dbReference>
<sequence length="80" mass="8670">MNERGAVAEEAAGGSRSSVTKSRSVFSASLSNDVQVPLKTKLSSTFMLSTRNPTNFAMSVRPSVHPSVRDLAQRLFTKKL</sequence>
<reference evidence="2 3" key="1">
    <citation type="journal article" date="2019" name="Commun. Biol.">
        <title>The bagworm genome reveals a unique fibroin gene that provides high tensile strength.</title>
        <authorList>
            <person name="Kono N."/>
            <person name="Nakamura H."/>
            <person name="Ohtoshi R."/>
            <person name="Tomita M."/>
            <person name="Numata K."/>
            <person name="Arakawa K."/>
        </authorList>
    </citation>
    <scope>NUCLEOTIDE SEQUENCE [LARGE SCALE GENOMIC DNA]</scope>
</reference>
<dbReference type="AlphaFoldDB" id="A0A4C1W697"/>
<dbReference type="EMBL" id="BGZK01000469">
    <property type="protein sequence ID" value="GBP45684.1"/>
    <property type="molecule type" value="Genomic_DNA"/>
</dbReference>
<feature type="region of interest" description="Disordered" evidence="1">
    <location>
        <begin position="1"/>
        <end position="22"/>
    </location>
</feature>
<proteinExistence type="predicted"/>
<evidence type="ECO:0000313" key="3">
    <source>
        <dbReference type="Proteomes" id="UP000299102"/>
    </source>
</evidence>
<organism evidence="2 3">
    <name type="scientific">Eumeta variegata</name>
    <name type="common">Bagworm moth</name>
    <name type="synonym">Eumeta japonica</name>
    <dbReference type="NCBI Taxonomy" id="151549"/>
    <lineage>
        <taxon>Eukaryota</taxon>
        <taxon>Metazoa</taxon>
        <taxon>Ecdysozoa</taxon>
        <taxon>Arthropoda</taxon>
        <taxon>Hexapoda</taxon>
        <taxon>Insecta</taxon>
        <taxon>Pterygota</taxon>
        <taxon>Neoptera</taxon>
        <taxon>Endopterygota</taxon>
        <taxon>Lepidoptera</taxon>
        <taxon>Glossata</taxon>
        <taxon>Ditrysia</taxon>
        <taxon>Tineoidea</taxon>
        <taxon>Psychidae</taxon>
        <taxon>Oiketicinae</taxon>
        <taxon>Eumeta</taxon>
    </lineage>
</organism>